<reference evidence="1 2" key="1">
    <citation type="journal article" date="2022" name="New Phytol.">
        <title>Ecological generalism drives hyperdiversity of secondary metabolite gene clusters in xylarialean endophytes.</title>
        <authorList>
            <person name="Franco M.E.E."/>
            <person name="Wisecaver J.H."/>
            <person name="Arnold A.E."/>
            <person name="Ju Y.M."/>
            <person name="Slot J.C."/>
            <person name="Ahrendt S."/>
            <person name="Moore L.P."/>
            <person name="Eastman K.E."/>
            <person name="Scott K."/>
            <person name="Konkel Z."/>
            <person name="Mondo S.J."/>
            <person name="Kuo A."/>
            <person name="Hayes R.D."/>
            <person name="Haridas S."/>
            <person name="Andreopoulos B."/>
            <person name="Riley R."/>
            <person name="LaButti K."/>
            <person name="Pangilinan J."/>
            <person name="Lipzen A."/>
            <person name="Amirebrahimi M."/>
            <person name="Yan J."/>
            <person name="Adam C."/>
            <person name="Keymanesh K."/>
            <person name="Ng V."/>
            <person name="Louie K."/>
            <person name="Northen T."/>
            <person name="Drula E."/>
            <person name="Henrissat B."/>
            <person name="Hsieh H.M."/>
            <person name="Youens-Clark K."/>
            <person name="Lutzoni F."/>
            <person name="Miadlikowska J."/>
            <person name="Eastwood D.C."/>
            <person name="Hamelin R.C."/>
            <person name="Grigoriev I.V."/>
            <person name="U'Ren J.M."/>
        </authorList>
    </citation>
    <scope>NUCLEOTIDE SEQUENCE [LARGE SCALE GENOMIC DNA]</scope>
    <source>
        <strain evidence="1 2">CBS 119005</strain>
    </source>
</reference>
<evidence type="ECO:0000313" key="1">
    <source>
        <dbReference type="EMBL" id="KAI4860493.1"/>
    </source>
</evidence>
<comment type="caution">
    <text evidence="1">The sequence shown here is derived from an EMBL/GenBank/DDBJ whole genome shotgun (WGS) entry which is preliminary data.</text>
</comment>
<evidence type="ECO:0000313" key="2">
    <source>
        <dbReference type="Proteomes" id="UP001497700"/>
    </source>
</evidence>
<protein>
    <submittedName>
        <fullName evidence="1">Uncharacterized protein</fullName>
    </submittedName>
</protein>
<name>A0ACB9YMW5_9PEZI</name>
<dbReference type="EMBL" id="MU393584">
    <property type="protein sequence ID" value="KAI4860493.1"/>
    <property type="molecule type" value="Genomic_DNA"/>
</dbReference>
<keyword evidence="2" id="KW-1185">Reference proteome</keyword>
<proteinExistence type="predicted"/>
<organism evidence="1 2">
    <name type="scientific">Hypoxylon rubiginosum</name>
    <dbReference type="NCBI Taxonomy" id="110542"/>
    <lineage>
        <taxon>Eukaryota</taxon>
        <taxon>Fungi</taxon>
        <taxon>Dikarya</taxon>
        <taxon>Ascomycota</taxon>
        <taxon>Pezizomycotina</taxon>
        <taxon>Sordariomycetes</taxon>
        <taxon>Xylariomycetidae</taxon>
        <taxon>Xylariales</taxon>
        <taxon>Hypoxylaceae</taxon>
        <taxon>Hypoxylon</taxon>
    </lineage>
</organism>
<dbReference type="Proteomes" id="UP001497700">
    <property type="component" value="Unassembled WGS sequence"/>
</dbReference>
<accession>A0ACB9YMW5</accession>
<sequence length="292" mass="29286">MTALVITPGGFSKLWLLLVLMLSFFTPHIHAQDPTTVPIFLPAYKATQWSRLRGSIISSNDVETLYTIFCSPSTRTVTDGEDSNDCVIAGGGKLPFTFFEGPSTLHYGQTVGSDFAVTQACDLAGTTAATCSASTSLGASFSLGPLRGPVDTALGPVVLPSTAVQWGVLTLAQPPLTSTVSGSWIVTYYLPSSSTSSTAAVVPTLTLTHTPTATSEGSAGAGASVSAVETGSGSGTVVSGSTGTSGSSSTSGSATGAGASASTTPSGAARLRGRGSWLAASILLGDIAYILS</sequence>
<gene>
    <name evidence="1" type="ORF">F4820DRAFT_436645</name>
</gene>